<dbReference type="KEGG" id="nsn:EXE58_00340"/>
<dbReference type="RefSeq" id="WP_135266047.1">
    <property type="nucleotide sequence ID" value="NZ_CP038436.1"/>
</dbReference>
<evidence type="ECO:0000313" key="4">
    <source>
        <dbReference type="Proteomes" id="UP000294853"/>
    </source>
</evidence>
<protein>
    <submittedName>
        <fullName evidence="3">Uncharacterized protein</fullName>
    </submittedName>
</protein>
<dbReference type="Proteomes" id="UP000294853">
    <property type="component" value="Chromosome"/>
</dbReference>
<accession>A0A4V1BLU3</accession>
<keyword evidence="4" id="KW-1185">Reference proteome</keyword>
<feature type="transmembrane region" description="Helical" evidence="2">
    <location>
        <begin position="89"/>
        <end position="108"/>
    </location>
</feature>
<feature type="transmembrane region" description="Helical" evidence="2">
    <location>
        <begin position="114"/>
        <end position="133"/>
    </location>
</feature>
<dbReference type="OrthoDB" id="3787269at2"/>
<keyword evidence="2" id="KW-1133">Transmembrane helix</keyword>
<dbReference type="EMBL" id="CP038436">
    <property type="protein sequence ID" value="QBX54072.1"/>
    <property type="molecule type" value="Genomic_DNA"/>
</dbReference>
<evidence type="ECO:0000256" key="2">
    <source>
        <dbReference type="SAM" id="Phobius"/>
    </source>
</evidence>
<organism evidence="3 4">
    <name type="scientific">Nocardioides seonyuensis</name>
    <dbReference type="NCBI Taxonomy" id="2518371"/>
    <lineage>
        <taxon>Bacteria</taxon>
        <taxon>Bacillati</taxon>
        <taxon>Actinomycetota</taxon>
        <taxon>Actinomycetes</taxon>
        <taxon>Propionibacteriales</taxon>
        <taxon>Nocardioidaceae</taxon>
        <taxon>Nocardioides</taxon>
    </lineage>
</organism>
<feature type="region of interest" description="Disordered" evidence="1">
    <location>
        <begin position="25"/>
        <end position="47"/>
    </location>
</feature>
<name>A0A4V1BLU3_9ACTN</name>
<dbReference type="AlphaFoldDB" id="A0A4V1BLU3"/>
<proteinExistence type="predicted"/>
<evidence type="ECO:0000313" key="3">
    <source>
        <dbReference type="EMBL" id="QBX54072.1"/>
    </source>
</evidence>
<keyword evidence="2" id="KW-0472">Membrane</keyword>
<sequence length="149" mass="16201">MSRPDDESQTDSAWREIVAHYGERARLGQDDVAPAAEAPRPSPYDDAVADAAAAEVEAAMRPWSEVADVDRFQPPAPPPVPLPRSWQRGLAWAGVFLAPLIGISLAIFDVYVASLVGWGLVAWFVGGFVYLIVTMSPTPREPWDDGSRV</sequence>
<reference evidence="3 4" key="1">
    <citation type="submission" date="2019-03" db="EMBL/GenBank/DDBJ databases">
        <title>Three New Species of Nocardioides, Nocardioides euryhalodurans sp. nov., Nocardioides seonyuensis sp. nov. and Nocardioides eburneoflavus sp. nov. Iolated from Soil.</title>
        <authorList>
            <person name="Roh S.G."/>
            <person name="Lee C."/>
            <person name="Kim M.-K."/>
            <person name="Kim S.B."/>
        </authorList>
    </citation>
    <scope>NUCLEOTIDE SEQUENCE [LARGE SCALE GENOMIC DNA]</scope>
    <source>
        <strain evidence="3 4">MMS17-SY207-3</strain>
    </source>
</reference>
<gene>
    <name evidence="3" type="ORF">EXE58_00340</name>
</gene>
<keyword evidence="2" id="KW-0812">Transmembrane</keyword>
<evidence type="ECO:0000256" key="1">
    <source>
        <dbReference type="SAM" id="MobiDB-lite"/>
    </source>
</evidence>